<evidence type="ECO:0000313" key="1">
    <source>
        <dbReference type="EMBL" id="KIO73406.1"/>
    </source>
</evidence>
<dbReference type="AlphaFoldDB" id="A0ABD4A8J3"/>
<name>A0ABD4A8J3_9BACI</name>
<dbReference type="EMBL" id="JXLU01000043">
    <property type="protein sequence ID" value="KIO73406.1"/>
    <property type="molecule type" value="Genomic_DNA"/>
</dbReference>
<comment type="caution">
    <text evidence="1">The sequence shown here is derived from an EMBL/GenBank/DDBJ whole genome shotgun (WGS) entry which is preliminary data.</text>
</comment>
<evidence type="ECO:0000313" key="2">
    <source>
        <dbReference type="Proteomes" id="UP000032076"/>
    </source>
</evidence>
<reference evidence="1 2" key="1">
    <citation type="submission" date="2015-01" db="EMBL/GenBank/DDBJ databases">
        <title>Draft Genome Sequences of Four Bacillus thermoamylovorans Strains, Isolated From Food Products.</title>
        <authorList>
            <person name="Krawcyk A.O."/>
            <person name="Berendsen E.M."/>
            <person name="Eijlander R.T."/>
            <person name="de Jong A."/>
            <person name="Wells-Bennik M."/>
            <person name="Kuipers O.P."/>
        </authorList>
    </citation>
    <scope>NUCLEOTIDE SEQUENCE [LARGE SCALE GENOMIC DNA]</scope>
    <source>
        <strain evidence="1 2">B4167</strain>
    </source>
</reference>
<dbReference type="RefSeq" id="WP_041902347.1">
    <property type="nucleotide sequence ID" value="NZ_JXLT01000040.1"/>
</dbReference>
<accession>A0ABD4A8J3</accession>
<gene>
    <name evidence="1" type="ORF">B4167_2129</name>
</gene>
<dbReference type="Proteomes" id="UP000032076">
    <property type="component" value="Unassembled WGS sequence"/>
</dbReference>
<protein>
    <submittedName>
        <fullName evidence="1">Uncharacterized protein</fullName>
    </submittedName>
</protein>
<proteinExistence type="predicted"/>
<sequence length="315" mass="36096">MMKKWLPIVLLTVLALVLIGIKTYPFLKSHFLTEETNQAQGKKSEEDSLTFDEKKHRGFKEATFPFQNEEKKKLAEAHPDQFGIVQKMYYSWDFIDNAQGKYEIKYPDENKSRLYTFSVDLENRKNRSTYELIENGQVIETIHVLLKDGIATRQMPQKHIFTKEPIENNPRAGADSLYGRYIGLFNSDITNSEWYILIEGNYEDWTYSEVEFLGMPAFLIKGTISEDKSEALAGPFTMTVSKETGALLDLKCYEENEKVGFSITVQDLSINKDIPDDVFVLDVNGNKEVDNTEFNLNGVGYSVEEKTGGEEISHD</sequence>
<organism evidence="1 2">
    <name type="scientific">Caldibacillus thermoamylovorans</name>
    <dbReference type="NCBI Taxonomy" id="35841"/>
    <lineage>
        <taxon>Bacteria</taxon>
        <taxon>Bacillati</taxon>
        <taxon>Bacillota</taxon>
        <taxon>Bacilli</taxon>
        <taxon>Bacillales</taxon>
        <taxon>Bacillaceae</taxon>
        <taxon>Caldibacillus</taxon>
    </lineage>
</organism>